<dbReference type="Gene3D" id="3.30.1360.100">
    <property type="entry name" value="General secretion pathway protein M, EpsM"/>
    <property type="match status" value="1"/>
</dbReference>
<feature type="transmembrane region" description="Helical" evidence="11">
    <location>
        <begin position="20"/>
        <end position="37"/>
    </location>
</feature>
<dbReference type="KEGG" id="ahh:RY45_03330"/>
<evidence type="ECO:0000256" key="6">
    <source>
        <dbReference type="ARBA" id="ARBA00022692"/>
    </source>
</evidence>
<evidence type="ECO:0000256" key="2">
    <source>
        <dbReference type="ARBA" id="ARBA00010637"/>
    </source>
</evidence>
<evidence type="ECO:0000313" key="15">
    <source>
        <dbReference type="EMBL" id="WEE25614.1"/>
    </source>
</evidence>
<comment type="similarity">
    <text evidence="2 10">Belongs to the GSP M family.</text>
</comment>
<dbReference type="GO" id="GO:0015627">
    <property type="term" value="C:type II protein secretion system complex"/>
    <property type="evidence" value="ECO:0007669"/>
    <property type="project" value="InterPro"/>
</dbReference>
<protein>
    <recommendedName>
        <fullName evidence="10">Type II secretion system protein M</fullName>
        <shortName evidence="10">T2SS protein M</shortName>
    </recommendedName>
    <alternativeName>
        <fullName evidence="10">General secretion pathway protein M</fullName>
    </alternativeName>
</protein>
<dbReference type="EMBL" id="DACTUL010000014">
    <property type="protein sequence ID" value="HAT6344407.1"/>
    <property type="molecule type" value="Genomic_DNA"/>
</dbReference>
<dbReference type="SUPFAM" id="SSF103054">
    <property type="entry name" value="General secretion pathway protein M, EpsM"/>
    <property type="match status" value="1"/>
</dbReference>
<dbReference type="InterPro" id="IPR023229">
    <property type="entry name" value="T2SS_M_periplasmic_sf"/>
</dbReference>
<keyword evidence="4 10" id="KW-1003">Cell membrane</keyword>
<proteinExistence type="inferred from homology"/>
<evidence type="ECO:0000256" key="5">
    <source>
        <dbReference type="ARBA" id="ARBA00022519"/>
    </source>
</evidence>
<comment type="subcellular location">
    <subcellularLocation>
        <location evidence="1">Cell inner membrane</location>
        <topology evidence="1">Single-pass membrane protein</topology>
    </subcellularLocation>
</comment>
<dbReference type="Proteomes" id="UP001214666">
    <property type="component" value="Chromosome"/>
</dbReference>
<evidence type="ECO:0000256" key="4">
    <source>
        <dbReference type="ARBA" id="ARBA00022475"/>
    </source>
</evidence>
<dbReference type="KEGG" id="aaj:BOQ57_02800"/>
<dbReference type="InterPro" id="IPR007690">
    <property type="entry name" value="T2SS_GspM"/>
</dbReference>
<dbReference type="Pfam" id="PF04612">
    <property type="entry name" value="T2SSM"/>
    <property type="match status" value="1"/>
</dbReference>
<reference evidence="13" key="6">
    <citation type="submission" date="2020-07" db="EMBL/GenBank/DDBJ databases">
        <title>Carbapenem Resistant Aeromonas hydrophila Carrying blacphA7 Isolated from Two Solid Organ Transplant Patients.</title>
        <authorList>
            <person name="Hilt E."/>
            <person name="Fitzwater S.P."/>
            <person name="Ward K."/>
            <person name="De St Maurice A."/>
            <person name="Chandrasekaran S."/>
            <person name="Garner O.B."/>
            <person name="Yang S."/>
        </authorList>
    </citation>
    <scope>NUCLEOTIDE SEQUENCE</scope>
    <source>
        <strain evidence="13">B-1</strain>
    </source>
</reference>
<keyword evidence="7 10" id="KW-0653">Protein transport</keyword>
<accession>A0A0A5LCY4</accession>
<reference evidence="15" key="7">
    <citation type="submission" date="2023-02" db="EMBL/GenBank/DDBJ databases">
        <title>The sequence of Aeromonas hydrophila K533.</title>
        <authorList>
            <person name="Luo X."/>
        </authorList>
    </citation>
    <scope>NUCLEOTIDE SEQUENCE</scope>
    <source>
        <strain evidence="15">K533</strain>
    </source>
</reference>
<gene>
    <name evidence="13" type="primary">exeM</name>
    <name evidence="13" type="synonym">gspM</name>
    <name evidence="14" type="ORF">C6C11_07035</name>
    <name evidence="13" type="ORF">H2136_15695</name>
    <name evidence="12" type="ORF">JAJ28_002134</name>
    <name evidence="15" type="ORF">PY771_18530</name>
</gene>
<evidence type="ECO:0000313" key="12">
    <source>
        <dbReference type="EMBL" id="HAT6344407.1"/>
    </source>
</evidence>
<reference evidence="12" key="1">
    <citation type="journal article" date="2018" name="Genome Biol.">
        <title>SKESA: strategic k-mer extension for scrupulous assemblies.</title>
        <authorList>
            <person name="Souvorov A."/>
            <person name="Agarwala R."/>
            <person name="Lipman D.J."/>
        </authorList>
    </citation>
    <scope>NUCLEOTIDE SEQUENCE</scope>
    <source>
        <strain evidence="12">OLC2673_Aeromonas</strain>
    </source>
</reference>
<dbReference type="AlphaFoldDB" id="A0A0A5LCY4"/>
<keyword evidence="3 10" id="KW-0813">Transport</keyword>
<name>A0A0A5LCY4_AERHY</name>
<dbReference type="GO" id="GO:0005886">
    <property type="term" value="C:plasma membrane"/>
    <property type="evidence" value="ECO:0007669"/>
    <property type="project" value="UniProtKB-SubCell"/>
</dbReference>
<evidence type="ECO:0000313" key="16">
    <source>
        <dbReference type="Proteomes" id="UP000253075"/>
    </source>
</evidence>
<dbReference type="PIRSF" id="PIRSF006291">
    <property type="entry name" value="GspM"/>
    <property type="match status" value="1"/>
</dbReference>
<evidence type="ECO:0000256" key="9">
    <source>
        <dbReference type="ARBA" id="ARBA00023136"/>
    </source>
</evidence>
<keyword evidence="6 11" id="KW-0812">Transmembrane</keyword>
<dbReference type="Proteomes" id="UP000253075">
    <property type="component" value="Unassembled WGS sequence"/>
</dbReference>
<evidence type="ECO:0000256" key="3">
    <source>
        <dbReference type="ARBA" id="ARBA00022448"/>
    </source>
</evidence>
<dbReference type="GO" id="GO:0015628">
    <property type="term" value="P:protein secretion by the type II secretion system"/>
    <property type="evidence" value="ECO:0007669"/>
    <property type="project" value="InterPro"/>
</dbReference>
<comment type="function">
    <text evidence="10">Inner membrane component of the type II secretion system required for the energy-dependent secretion of extracellular factors such as proteases and toxins from the periplasm.</text>
</comment>
<evidence type="ECO:0000256" key="1">
    <source>
        <dbReference type="ARBA" id="ARBA00004377"/>
    </source>
</evidence>
<evidence type="ECO:0000256" key="11">
    <source>
        <dbReference type="SAM" id="Phobius"/>
    </source>
</evidence>
<reference evidence="16" key="3">
    <citation type="submission" date="2018-02" db="EMBL/GenBank/DDBJ databases">
        <title>Phenotypic characterization and whole genome analysis of multidrug-resistant, extended-spectrum beta-lactamase-producing bacteria isolated from dogs in Germany.</title>
        <authorList>
            <person name="Williamson C."/>
        </authorList>
    </citation>
    <scope>NUCLEOTIDE SEQUENCE [LARGE SCALE GENOMIC DNA]</scope>
    <source>
        <strain evidence="16">AFG_SD03_1510_Ahy_093</strain>
    </source>
</reference>
<keyword evidence="8 11" id="KW-1133">Transmembrane helix</keyword>
<reference evidence="14" key="4">
    <citation type="submission" date="2018-02" db="EMBL/GenBank/DDBJ databases">
        <authorList>
            <person name="Williamson C."/>
        </authorList>
    </citation>
    <scope>NUCLEOTIDE SEQUENCE</scope>
    <source>
        <strain evidence="14">AFG_SD03_1510_Ahy_093</strain>
    </source>
</reference>
<keyword evidence="5 10" id="KW-0997">Cell inner membrane</keyword>
<evidence type="ECO:0000256" key="8">
    <source>
        <dbReference type="ARBA" id="ARBA00022989"/>
    </source>
</evidence>
<dbReference type="EMBL" id="CP118942">
    <property type="protein sequence ID" value="WEE25614.1"/>
    <property type="molecule type" value="Genomic_DNA"/>
</dbReference>
<dbReference type="KEGG" id="ahi:VU14_19605"/>
<sequence length="163" mass="18534">MMDKLQGWWRGISAREQRLVAVGGSVLLIGFCYWVIWQPIGNRIDERERQVLSQQQTLAWLKEKGEEVLALQGGQGRQLDTSGTLEGVVNRTAFNQKIKIARLQPQGQELQVWIDTVAFDDLLIWLATLADRHGVQVQVIEVARENLAPGLVKVRRLQLSRPQ</sequence>
<reference evidence="12" key="5">
    <citation type="submission" date="2020-01" db="EMBL/GenBank/DDBJ databases">
        <authorList>
            <consortium name="NCBI Pathogen Detection Project"/>
        </authorList>
    </citation>
    <scope>NUCLEOTIDE SEQUENCE</scope>
    <source>
        <strain evidence="12">OLC2673_Aeromonas</strain>
    </source>
</reference>
<organism evidence="13">
    <name type="scientific">Aeromonas hydrophila</name>
    <dbReference type="NCBI Taxonomy" id="644"/>
    <lineage>
        <taxon>Bacteria</taxon>
        <taxon>Pseudomonadati</taxon>
        <taxon>Pseudomonadota</taxon>
        <taxon>Gammaproteobacteria</taxon>
        <taxon>Aeromonadales</taxon>
        <taxon>Aeromonadaceae</taxon>
        <taxon>Aeromonas</taxon>
    </lineage>
</organism>
<evidence type="ECO:0000313" key="14">
    <source>
        <dbReference type="EMBL" id="RCF50802.1"/>
    </source>
</evidence>
<dbReference type="Proteomes" id="UP000859505">
    <property type="component" value="Unassembled WGS sequence"/>
</dbReference>
<dbReference type="RefSeq" id="WP_016349344.1">
    <property type="nucleotide sequence ID" value="NZ_AP019193.1"/>
</dbReference>
<evidence type="ECO:0000256" key="10">
    <source>
        <dbReference type="PIRNR" id="PIRNR006291"/>
    </source>
</evidence>
<dbReference type="EMBL" id="PUTQ01000008">
    <property type="protein sequence ID" value="RCF50802.1"/>
    <property type="molecule type" value="Genomic_DNA"/>
</dbReference>
<keyword evidence="9 10" id="KW-0472">Membrane</keyword>
<evidence type="ECO:0000313" key="13">
    <source>
        <dbReference type="EMBL" id="MBC8674137.1"/>
    </source>
</evidence>
<dbReference type="EMBL" id="JACLAN010000008">
    <property type="protein sequence ID" value="MBC8674137.1"/>
    <property type="molecule type" value="Genomic_DNA"/>
</dbReference>
<reference evidence="14 16" key="2">
    <citation type="journal article" date="2018" name="PLoS ONE">
        <title>Phenotypic characterization and whole genome analysis of extended-spectrum beta-lactamase-producing bacteria isolated from dogs in Germany.</title>
        <authorList>
            <person name="Boehmer T."/>
            <person name="Vogler A.J."/>
            <person name="Thomas A."/>
            <person name="Sauer S."/>
            <person name="Hergenroether M."/>
            <person name="Straubinger R.K."/>
            <person name="Birdsell D."/>
            <person name="Keim P."/>
            <person name="Sahl J.W."/>
            <person name="Williamson C.H."/>
            <person name="Riehm J.M."/>
        </authorList>
    </citation>
    <scope>NUCLEOTIDE SEQUENCE [LARGE SCALE GENOMIC DNA]</scope>
    <source>
        <strain evidence="14 16">AFG_SD03_1510_Ahy_093</strain>
    </source>
</reference>
<evidence type="ECO:0000256" key="7">
    <source>
        <dbReference type="ARBA" id="ARBA00022927"/>
    </source>
</evidence>